<sequence>MSLLRRARRRHLPPLGPDFTRLWSASAITNLGDGALLAAGPLLAACLSSSAVAVSAAVVVQQLPKLLFALFAGALVDRLPRRAVLVAANLARSAVLGVLALTVLTGDVHRGLFYSALFLMGVGESLADTAYGAILVCAVDRASLGRANTRLALTFSLNNQLLGPPLGALAFAVLWALPFAFDAMAFALAGLLTARISQVSTPTPETEEVEQATLRAQITRGLVFVWTTPGLRTLCGCILVMNLTGVGAFAIWVLYAREHLGLSDTGFGFFISAGAVGGIAGSWMYGWLEQRVGRGWILRVGLLVESGTYAALALATDGVVAGGIMGLFGVHTMVWGIAATTVRQRLTPDHLLGRVGSAYMVADLGGVALGALAGGFLAEYVGLLVPFWIAAGAVGLLAVVAWPSLGRTEQTTV</sequence>
<accession>A0ABU7KG63</accession>
<evidence type="ECO:0000256" key="3">
    <source>
        <dbReference type="ARBA" id="ARBA00022692"/>
    </source>
</evidence>
<dbReference type="EMBL" id="JAUZMY010000039">
    <property type="protein sequence ID" value="MEE2041017.1"/>
    <property type="molecule type" value="Genomic_DNA"/>
</dbReference>
<dbReference type="InterPro" id="IPR036259">
    <property type="entry name" value="MFS_trans_sf"/>
</dbReference>
<reference evidence="8 9" key="1">
    <citation type="submission" date="2023-08" db="EMBL/GenBank/DDBJ databases">
        <authorList>
            <person name="Girao M."/>
            <person name="Carvalho M.F."/>
        </authorList>
    </citation>
    <scope>NUCLEOTIDE SEQUENCE [LARGE SCALE GENOMIC DNA]</scope>
    <source>
        <strain evidence="8 9">CT-R113</strain>
    </source>
</reference>
<proteinExistence type="predicted"/>
<dbReference type="Proteomes" id="UP001356095">
    <property type="component" value="Unassembled WGS sequence"/>
</dbReference>
<dbReference type="PANTHER" id="PTHR23513">
    <property type="entry name" value="INTEGRAL MEMBRANE EFFLUX PROTEIN-RELATED"/>
    <property type="match status" value="1"/>
</dbReference>
<dbReference type="RefSeq" id="WP_330094781.1">
    <property type="nucleotide sequence ID" value="NZ_JAUZMY010000039.1"/>
</dbReference>
<evidence type="ECO:0000256" key="1">
    <source>
        <dbReference type="ARBA" id="ARBA00004651"/>
    </source>
</evidence>
<dbReference type="CDD" id="cd06173">
    <property type="entry name" value="MFS_MefA_like"/>
    <property type="match status" value="1"/>
</dbReference>
<dbReference type="PANTHER" id="PTHR23513:SF6">
    <property type="entry name" value="MAJOR FACILITATOR SUPERFAMILY ASSOCIATED DOMAIN-CONTAINING PROTEIN"/>
    <property type="match status" value="1"/>
</dbReference>
<evidence type="ECO:0000256" key="2">
    <source>
        <dbReference type="ARBA" id="ARBA00022475"/>
    </source>
</evidence>
<feature type="transmembrane region" description="Helical" evidence="6">
    <location>
        <begin position="351"/>
        <end position="374"/>
    </location>
</feature>
<feature type="transmembrane region" description="Helical" evidence="6">
    <location>
        <begin position="267"/>
        <end position="288"/>
    </location>
</feature>
<gene>
    <name evidence="8" type="ORF">Q8791_27725</name>
</gene>
<comment type="subcellular location">
    <subcellularLocation>
        <location evidence="1">Cell membrane</location>
        <topology evidence="1">Multi-pass membrane protein</topology>
    </subcellularLocation>
</comment>
<evidence type="ECO:0000256" key="4">
    <source>
        <dbReference type="ARBA" id="ARBA00022989"/>
    </source>
</evidence>
<keyword evidence="3 6" id="KW-0812">Transmembrane</keyword>
<feature type="transmembrane region" description="Helical" evidence="6">
    <location>
        <begin position="380"/>
        <end position="402"/>
    </location>
</feature>
<keyword evidence="5 6" id="KW-0472">Membrane</keyword>
<keyword evidence="4 6" id="KW-1133">Transmembrane helix</keyword>
<keyword evidence="2" id="KW-1003">Cell membrane</keyword>
<dbReference type="Pfam" id="PF07690">
    <property type="entry name" value="MFS_1"/>
    <property type="match status" value="1"/>
</dbReference>
<dbReference type="SUPFAM" id="SSF103473">
    <property type="entry name" value="MFS general substrate transporter"/>
    <property type="match status" value="1"/>
</dbReference>
<evidence type="ECO:0000256" key="5">
    <source>
        <dbReference type="ARBA" id="ARBA00023136"/>
    </source>
</evidence>
<evidence type="ECO:0000313" key="9">
    <source>
        <dbReference type="Proteomes" id="UP001356095"/>
    </source>
</evidence>
<protein>
    <submittedName>
        <fullName evidence="8">MFS transporter</fullName>
    </submittedName>
</protein>
<organism evidence="8 9">
    <name type="scientific">Nocardiopsis codii</name>
    <dbReference type="NCBI Taxonomy" id="3065942"/>
    <lineage>
        <taxon>Bacteria</taxon>
        <taxon>Bacillati</taxon>
        <taxon>Actinomycetota</taxon>
        <taxon>Actinomycetes</taxon>
        <taxon>Streptosporangiales</taxon>
        <taxon>Nocardiopsidaceae</taxon>
        <taxon>Nocardiopsis</taxon>
    </lineage>
</organism>
<feature type="domain" description="Major facilitator superfamily (MFS) profile" evidence="7">
    <location>
        <begin position="1"/>
        <end position="409"/>
    </location>
</feature>
<feature type="transmembrane region" description="Helical" evidence="6">
    <location>
        <begin position="83"/>
        <end position="106"/>
    </location>
</feature>
<dbReference type="InterPro" id="IPR020846">
    <property type="entry name" value="MFS_dom"/>
</dbReference>
<evidence type="ECO:0000259" key="7">
    <source>
        <dbReference type="PROSITE" id="PS50850"/>
    </source>
</evidence>
<evidence type="ECO:0000256" key="6">
    <source>
        <dbReference type="SAM" id="Phobius"/>
    </source>
</evidence>
<feature type="transmembrane region" description="Helical" evidence="6">
    <location>
        <begin position="231"/>
        <end position="255"/>
    </location>
</feature>
<comment type="caution">
    <text evidence="8">The sequence shown here is derived from an EMBL/GenBank/DDBJ whole genome shotgun (WGS) entry which is preliminary data.</text>
</comment>
<evidence type="ECO:0000313" key="8">
    <source>
        <dbReference type="EMBL" id="MEE2041017.1"/>
    </source>
</evidence>
<name>A0ABU7KG63_9ACTN</name>
<feature type="transmembrane region" description="Helical" evidence="6">
    <location>
        <begin position="308"/>
        <end position="330"/>
    </location>
</feature>
<keyword evidence="9" id="KW-1185">Reference proteome</keyword>
<dbReference type="InterPro" id="IPR011701">
    <property type="entry name" value="MFS"/>
</dbReference>
<dbReference type="PROSITE" id="PS50850">
    <property type="entry name" value="MFS"/>
    <property type="match status" value="1"/>
</dbReference>
<dbReference type="Gene3D" id="1.20.1250.20">
    <property type="entry name" value="MFS general substrate transporter like domains"/>
    <property type="match status" value="1"/>
</dbReference>